<evidence type="ECO:0008006" key="5">
    <source>
        <dbReference type="Google" id="ProtNLM"/>
    </source>
</evidence>
<proteinExistence type="predicted"/>
<feature type="region of interest" description="Disordered" evidence="1">
    <location>
        <begin position="85"/>
        <end position="115"/>
    </location>
</feature>
<sequence>MSSTSIKERLKDESYWLRLPFMVLFFLAWKLTELVLIGVILVQVVYRLVMGEPQQQLQQFGSQLTVYAYQLFRYLTFNTDTKPFPFSEWPETEQPDSNPYMPHNPPDDSDSTAGH</sequence>
<keyword evidence="2" id="KW-0812">Transmembrane</keyword>
<keyword evidence="2" id="KW-0472">Membrane</keyword>
<dbReference type="OrthoDB" id="5766995at2"/>
<reference evidence="3 4" key="1">
    <citation type="submission" date="2016-11" db="EMBL/GenBank/DDBJ databases">
        <authorList>
            <person name="Jaros S."/>
            <person name="Januszkiewicz K."/>
            <person name="Wedrychowicz H."/>
        </authorList>
    </citation>
    <scope>NUCLEOTIDE SEQUENCE [LARGE SCALE GENOMIC DNA]</scope>
    <source>
        <strain evidence="3 4">DSM 21637</strain>
    </source>
</reference>
<gene>
    <name evidence="3" type="ORF">SAMN02745752_00404</name>
</gene>
<dbReference type="AlphaFoldDB" id="A0A1K1U1V2"/>
<name>A0A1K1U1V2_9GAMM</name>
<evidence type="ECO:0000313" key="3">
    <source>
        <dbReference type="EMBL" id="SFX06612.1"/>
    </source>
</evidence>
<organism evidence="3 4">
    <name type="scientific">Marinospirillum alkaliphilum DSM 21637</name>
    <dbReference type="NCBI Taxonomy" id="1122209"/>
    <lineage>
        <taxon>Bacteria</taxon>
        <taxon>Pseudomonadati</taxon>
        <taxon>Pseudomonadota</taxon>
        <taxon>Gammaproteobacteria</taxon>
        <taxon>Oceanospirillales</taxon>
        <taxon>Oceanospirillaceae</taxon>
        <taxon>Marinospirillum</taxon>
    </lineage>
</organism>
<evidence type="ECO:0000256" key="2">
    <source>
        <dbReference type="SAM" id="Phobius"/>
    </source>
</evidence>
<accession>A0A1K1U1V2</accession>
<feature type="transmembrane region" description="Helical" evidence="2">
    <location>
        <begin position="21"/>
        <end position="46"/>
    </location>
</feature>
<keyword evidence="2" id="KW-1133">Transmembrane helix</keyword>
<dbReference type="InterPro" id="IPR025498">
    <property type="entry name" value="DUF4389"/>
</dbReference>
<keyword evidence="4" id="KW-1185">Reference proteome</keyword>
<protein>
    <recommendedName>
        <fullName evidence="5">Lipase</fullName>
    </recommendedName>
</protein>
<evidence type="ECO:0000256" key="1">
    <source>
        <dbReference type="SAM" id="MobiDB-lite"/>
    </source>
</evidence>
<dbReference type="RefSeq" id="WP_072324630.1">
    <property type="nucleotide sequence ID" value="NZ_FPJW01000001.1"/>
</dbReference>
<dbReference type="EMBL" id="FPJW01000001">
    <property type="protein sequence ID" value="SFX06612.1"/>
    <property type="molecule type" value="Genomic_DNA"/>
</dbReference>
<dbReference type="Proteomes" id="UP000182350">
    <property type="component" value="Unassembled WGS sequence"/>
</dbReference>
<dbReference type="STRING" id="1122209.SAMN02745752_00404"/>
<dbReference type="Pfam" id="PF14333">
    <property type="entry name" value="DUF4389"/>
    <property type="match status" value="1"/>
</dbReference>
<evidence type="ECO:0000313" key="4">
    <source>
        <dbReference type="Proteomes" id="UP000182350"/>
    </source>
</evidence>